<dbReference type="AlphaFoldDB" id="A0A9E8KQ96"/>
<dbReference type="PROSITE" id="PS51257">
    <property type="entry name" value="PROKAR_LIPOPROTEIN"/>
    <property type="match status" value="1"/>
</dbReference>
<dbReference type="KEGG" id="asem:NNL22_18440"/>
<gene>
    <name evidence="2" type="ORF">NNL22_18440</name>
</gene>
<evidence type="ECO:0008006" key="4">
    <source>
        <dbReference type="Google" id="ProtNLM"/>
    </source>
</evidence>
<evidence type="ECO:0000256" key="1">
    <source>
        <dbReference type="SAM" id="SignalP"/>
    </source>
</evidence>
<sequence>MKTNKSQHSVFKVIATLASLLALSGCNISIDDGEDSGGTGGGGSTPPVVQGDCNAAVDGVNWAALMTENCEKLSDYNLFADKRDPTSNPNSGGVPYDLSTALFTDYATKYRYIFIPEGKVVNYSEHEVLEFPVGSVLVKTFAMPENTSFRDGKERLIETRLLIRRETGWVARPYYWETKRDAVLAIAGKTIPDMTTNHNGADLTFTYSVPKATSCTSCHSVVPLLQGADDTRGAIFKPIGPKARFLNKDYDYGDTIANQLAYWEQKGILANLPANMAAVSKAPIFTDTTNINALTTDQLMDTAKAYLDINCAHCHRSEYTLPEPNYAGPAGGSGLQVEYNRPVEENPGKFGVCKTPVAGGHQDYPNDVIPQAPDSSYLLFRVSTTDQRHRMPELGRSTVHAEGVSLLRAWINNLPAASCTP</sequence>
<dbReference type="NCBIfam" id="TIGR03806">
    <property type="entry name" value="chp_HNE_0200"/>
    <property type="match status" value="1"/>
</dbReference>
<keyword evidence="3" id="KW-1185">Reference proteome</keyword>
<evidence type="ECO:0000313" key="3">
    <source>
        <dbReference type="Proteomes" id="UP001164472"/>
    </source>
</evidence>
<dbReference type="EMBL" id="CP101527">
    <property type="protein sequence ID" value="UZW74975.1"/>
    <property type="molecule type" value="Genomic_DNA"/>
</dbReference>
<evidence type="ECO:0000313" key="2">
    <source>
        <dbReference type="EMBL" id="UZW74975.1"/>
    </source>
</evidence>
<dbReference type="SUPFAM" id="SSF48695">
    <property type="entry name" value="Multiheme cytochromes"/>
    <property type="match status" value="1"/>
</dbReference>
<protein>
    <recommendedName>
        <fullName evidence="4">Cytochrome c domain-containing protein</fullName>
    </recommendedName>
</protein>
<dbReference type="Proteomes" id="UP001164472">
    <property type="component" value="Chromosome"/>
</dbReference>
<name>A0A9E8KQ96_9ALTE</name>
<organism evidence="2 3">
    <name type="scientific">Alkalimarinus sediminis</name>
    <dbReference type="NCBI Taxonomy" id="1632866"/>
    <lineage>
        <taxon>Bacteria</taxon>
        <taxon>Pseudomonadati</taxon>
        <taxon>Pseudomonadota</taxon>
        <taxon>Gammaproteobacteria</taxon>
        <taxon>Alteromonadales</taxon>
        <taxon>Alteromonadaceae</taxon>
        <taxon>Alkalimarinus</taxon>
    </lineage>
</organism>
<dbReference type="InterPro" id="IPR036280">
    <property type="entry name" value="Multihaem_cyt_sf"/>
</dbReference>
<keyword evidence="1" id="KW-0732">Signal</keyword>
<feature type="signal peptide" evidence="1">
    <location>
        <begin position="1"/>
        <end position="24"/>
    </location>
</feature>
<proteinExistence type="predicted"/>
<reference evidence="2" key="1">
    <citation type="submission" date="2022-07" db="EMBL/GenBank/DDBJ databases">
        <title>Alkalimarinus sp. nov., isolated from gut of a Alitta virens.</title>
        <authorList>
            <person name="Yang A.I."/>
            <person name="Shin N.-R."/>
        </authorList>
    </citation>
    <scope>NUCLEOTIDE SEQUENCE</scope>
    <source>
        <strain evidence="2">FA028</strain>
    </source>
</reference>
<dbReference type="RefSeq" id="WP_251812363.1">
    <property type="nucleotide sequence ID" value="NZ_CP101527.1"/>
</dbReference>
<feature type="chain" id="PRO_5038716814" description="Cytochrome c domain-containing protein" evidence="1">
    <location>
        <begin position="25"/>
        <end position="421"/>
    </location>
</feature>
<accession>A0A9E8KQ96</accession>
<dbReference type="InterPro" id="IPR022269">
    <property type="entry name" value="SO_2930-like_C"/>
</dbReference>